<accession>A0ACC8ENF5</accession>
<evidence type="ECO:0000313" key="1">
    <source>
        <dbReference type="EMBL" id="OCK87731.1"/>
    </source>
</evidence>
<protein>
    <submittedName>
        <fullName evidence="1">GroES-like protein</fullName>
    </submittedName>
</protein>
<reference evidence="1 2" key="1">
    <citation type="journal article" date="2016" name="Nat. Commun.">
        <title>Ectomycorrhizal ecology is imprinted in the genome of the dominant symbiotic fungus Cenococcum geophilum.</title>
        <authorList>
            <consortium name="DOE Joint Genome Institute"/>
            <person name="Peter M."/>
            <person name="Kohler A."/>
            <person name="Ohm R.A."/>
            <person name="Kuo A."/>
            <person name="Krutzmann J."/>
            <person name="Morin E."/>
            <person name="Arend M."/>
            <person name="Barry K.W."/>
            <person name="Binder M."/>
            <person name="Choi C."/>
            <person name="Clum A."/>
            <person name="Copeland A."/>
            <person name="Grisel N."/>
            <person name="Haridas S."/>
            <person name="Kipfer T."/>
            <person name="LaButti K."/>
            <person name="Lindquist E."/>
            <person name="Lipzen A."/>
            <person name="Maire R."/>
            <person name="Meier B."/>
            <person name="Mihaltcheva S."/>
            <person name="Molinier V."/>
            <person name="Murat C."/>
            <person name="Poggeler S."/>
            <person name="Quandt C.A."/>
            <person name="Sperisen C."/>
            <person name="Tritt A."/>
            <person name="Tisserant E."/>
            <person name="Crous P.W."/>
            <person name="Henrissat B."/>
            <person name="Nehls U."/>
            <person name="Egli S."/>
            <person name="Spatafora J.W."/>
            <person name="Grigoriev I.V."/>
            <person name="Martin F.M."/>
        </authorList>
    </citation>
    <scope>NUCLEOTIDE SEQUENCE [LARGE SCALE GENOMIC DNA]</scope>
    <source>
        <strain evidence="1 2">1.58</strain>
    </source>
</reference>
<name>A0ACC8ENF5_9PEZI</name>
<keyword evidence="2" id="KW-1185">Reference proteome</keyword>
<dbReference type="EMBL" id="KV748255">
    <property type="protein sequence ID" value="OCK87731.1"/>
    <property type="molecule type" value="Genomic_DNA"/>
</dbReference>
<dbReference type="Proteomes" id="UP000250078">
    <property type="component" value="Unassembled WGS sequence"/>
</dbReference>
<gene>
    <name evidence="1" type="ORF">K441DRAFT_670206</name>
</gene>
<organism evidence="1 2">
    <name type="scientific">Cenococcum geophilum 1.58</name>
    <dbReference type="NCBI Taxonomy" id="794803"/>
    <lineage>
        <taxon>Eukaryota</taxon>
        <taxon>Fungi</taxon>
        <taxon>Dikarya</taxon>
        <taxon>Ascomycota</taxon>
        <taxon>Pezizomycotina</taxon>
        <taxon>Dothideomycetes</taxon>
        <taxon>Pleosporomycetidae</taxon>
        <taxon>Gloniales</taxon>
        <taxon>Gloniaceae</taxon>
        <taxon>Cenococcum</taxon>
    </lineage>
</organism>
<evidence type="ECO:0000313" key="2">
    <source>
        <dbReference type="Proteomes" id="UP000250078"/>
    </source>
</evidence>
<proteinExistence type="predicted"/>
<sequence>MVSFTVYKGSKDGSIVKSSTSKSDLKGDQVLLRVTASGVCGTDEHYRRQDMVLGHEGCGVVEAVGPAVRHLKKGDRVGWGYEHDSCGTCDWCLSGRETFCPERAMYGFADLDQGSFATHAVWKETFLFPLPGELTDEEAAPLMCGGATVFNALHMYDIQPTSRVGVIGIGGLGHLAIQFAAKMGCDVVSFSGTDSKKEEAMKLGAKEFFATKGVKELNIGKKVDCLLVTTSAQPDWNLYLPLMAPDSVIFPLSVAGGDFKVPYMPLILSGIRIQGSIVAPRLIHRQMLEFAARNGIKPIMMKFPMNEAGITKAMKTLNDGEMRYRGVLVPEQKA</sequence>